<evidence type="ECO:0000256" key="4">
    <source>
        <dbReference type="RuleBase" id="RU003719"/>
    </source>
</evidence>
<dbReference type="SUPFAM" id="SSF51735">
    <property type="entry name" value="NAD(P)-binding Rossmann-fold domains"/>
    <property type="match status" value="1"/>
</dbReference>
<dbReference type="PANTHER" id="PTHR43026">
    <property type="entry name" value="2-HYDROXYACID DEHYDROGENASE HOMOLOG 1-RELATED"/>
    <property type="match status" value="1"/>
</dbReference>
<evidence type="ECO:0000256" key="3">
    <source>
        <dbReference type="ARBA" id="ARBA00023027"/>
    </source>
</evidence>
<evidence type="ECO:0000259" key="5">
    <source>
        <dbReference type="Pfam" id="PF00389"/>
    </source>
</evidence>
<name>A0A2M8G100_9BACT</name>
<feature type="domain" description="D-isomer specific 2-hydroxyacid dehydrogenase catalytic" evidence="5">
    <location>
        <begin position="24"/>
        <end position="332"/>
    </location>
</feature>
<dbReference type="Proteomes" id="UP000229674">
    <property type="component" value="Unassembled WGS sequence"/>
</dbReference>
<dbReference type="Pfam" id="PF00389">
    <property type="entry name" value="2-Hacid_dh"/>
    <property type="match status" value="1"/>
</dbReference>
<evidence type="ECO:0000313" key="7">
    <source>
        <dbReference type="EMBL" id="PJC65327.1"/>
    </source>
</evidence>
<evidence type="ECO:0000259" key="6">
    <source>
        <dbReference type="Pfam" id="PF02826"/>
    </source>
</evidence>
<protein>
    <submittedName>
        <fullName evidence="7">Hydroxyacid dehydrogenase</fullName>
    </submittedName>
</protein>
<dbReference type="InterPro" id="IPR006140">
    <property type="entry name" value="D-isomer_DH_NAD-bd"/>
</dbReference>
<dbReference type="PROSITE" id="PS00670">
    <property type="entry name" value="D_2_HYDROXYACID_DH_2"/>
    <property type="match status" value="1"/>
</dbReference>
<dbReference type="GO" id="GO:0051287">
    <property type="term" value="F:NAD binding"/>
    <property type="evidence" value="ECO:0007669"/>
    <property type="project" value="InterPro"/>
</dbReference>
<evidence type="ECO:0000313" key="8">
    <source>
        <dbReference type="Proteomes" id="UP000229674"/>
    </source>
</evidence>
<gene>
    <name evidence="7" type="ORF">CO020_01290</name>
</gene>
<dbReference type="Gene3D" id="3.40.50.720">
    <property type="entry name" value="NAD(P)-binding Rossmann-like Domain"/>
    <property type="match status" value="2"/>
</dbReference>
<dbReference type="InterPro" id="IPR058205">
    <property type="entry name" value="D-LDH-like"/>
</dbReference>
<reference evidence="8" key="1">
    <citation type="submission" date="2017-09" db="EMBL/GenBank/DDBJ databases">
        <title>Depth-based differentiation of microbial function through sediment-hosted aquifers and enrichment of novel symbionts in the deep terrestrial subsurface.</title>
        <authorList>
            <person name="Probst A.J."/>
            <person name="Ladd B."/>
            <person name="Jarett J.K."/>
            <person name="Geller-Mcgrath D.E."/>
            <person name="Sieber C.M.K."/>
            <person name="Emerson J.B."/>
            <person name="Anantharaman K."/>
            <person name="Thomas B.C."/>
            <person name="Malmstrom R."/>
            <person name="Stieglmeier M."/>
            <person name="Klingl A."/>
            <person name="Woyke T."/>
            <person name="Ryan C.M."/>
            <person name="Banfield J.F."/>
        </authorList>
    </citation>
    <scope>NUCLEOTIDE SEQUENCE [LARGE SCALE GENOMIC DNA]</scope>
</reference>
<evidence type="ECO:0000256" key="1">
    <source>
        <dbReference type="ARBA" id="ARBA00005854"/>
    </source>
</evidence>
<proteinExistence type="inferred from homology"/>
<dbReference type="EMBL" id="PFQX01000048">
    <property type="protein sequence ID" value="PJC65327.1"/>
    <property type="molecule type" value="Genomic_DNA"/>
</dbReference>
<keyword evidence="2 4" id="KW-0560">Oxidoreductase</keyword>
<organism evidence="7 8">
    <name type="scientific">Candidatus Colwellbacteria bacterium CG_4_9_14_0_2_um_filter_50_12</name>
    <dbReference type="NCBI Taxonomy" id="1974538"/>
    <lineage>
        <taxon>Bacteria</taxon>
        <taxon>Candidatus Colwelliibacteriota</taxon>
    </lineage>
</organism>
<dbReference type="InterPro" id="IPR036291">
    <property type="entry name" value="NAD(P)-bd_dom_sf"/>
</dbReference>
<dbReference type="GO" id="GO:0008720">
    <property type="term" value="F:D-lactate dehydrogenase (NAD+) activity"/>
    <property type="evidence" value="ECO:0007669"/>
    <property type="project" value="TreeGrafter"/>
</dbReference>
<dbReference type="InterPro" id="IPR029753">
    <property type="entry name" value="D-isomer_DH_CS"/>
</dbReference>
<comment type="caution">
    <text evidence="7">The sequence shown here is derived from an EMBL/GenBank/DDBJ whole genome shotgun (WGS) entry which is preliminary data.</text>
</comment>
<keyword evidence="3" id="KW-0520">NAD</keyword>
<comment type="similarity">
    <text evidence="1 4">Belongs to the D-isomer specific 2-hydroxyacid dehydrogenase family.</text>
</comment>
<accession>A0A2M8G100</accession>
<sequence>MKIGFFELEGWEEPAIRTNFTDAELVLNNNKIDELSILAATDFDVISVFVGSRITKDVLARFPNLKLIATRSTGYDHIDIAACGERGVMVAYVPGYGDNTVAEFAFGLLLSLIRKIYKGIDQIKETGSFSLEGMRGADLKGKTIGIVGTDRIGKEAVKIAKGFGMQVIAFDPMPDNAYAAAIGFKYAATLEELLGSSDVITIHCPLTPATTHLINENNTKSIKRGAYLINTARGGIVSTEALAAALNDGILAGAAVDVLEEEGELQEELTFLSKGHPKESELQTLLRNHILMRMPNVLITPHMAFDSTEALGRILDTTFANMKGFIAGAPVNIVRG</sequence>
<dbReference type="AlphaFoldDB" id="A0A2M8G100"/>
<dbReference type="SUPFAM" id="SSF52283">
    <property type="entry name" value="Formate/glycerate dehydrogenase catalytic domain-like"/>
    <property type="match status" value="1"/>
</dbReference>
<feature type="domain" description="D-isomer specific 2-hydroxyacid dehydrogenase NAD-binding" evidence="6">
    <location>
        <begin position="106"/>
        <end position="304"/>
    </location>
</feature>
<dbReference type="InterPro" id="IPR006139">
    <property type="entry name" value="D-isomer_2_OHA_DH_cat_dom"/>
</dbReference>
<dbReference type="Pfam" id="PF02826">
    <property type="entry name" value="2-Hacid_dh_C"/>
    <property type="match status" value="1"/>
</dbReference>
<dbReference type="PANTHER" id="PTHR43026:SF1">
    <property type="entry name" value="2-HYDROXYACID DEHYDROGENASE HOMOLOG 1-RELATED"/>
    <property type="match status" value="1"/>
</dbReference>
<evidence type="ECO:0000256" key="2">
    <source>
        <dbReference type="ARBA" id="ARBA00023002"/>
    </source>
</evidence>